<comment type="caution">
    <text evidence="4">The sequence shown here is derived from an EMBL/GenBank/DDBJ whole genome shotgun (WGS) entry which is preliminary data.</text>
</comment>
<dbReference type="PROSITE" id="PS51892">
    <property type="entry name" value="SUBTILASE"/>
    <property type="match status" value="1"/>
</dbReference>
<dbReference type="PANTHER" id="PTHR43806">
    <property type="entry name" value="PEPTIDASE S8"/>
    <property type="match status" value="1"/>
</dbReference>
<protein>
    <recommendedName>
        <fullName evidence="3">Peptidase S8/S53 domain-containing protein</fullName>
    </recommendedName>
</protein>
<organism evidence="4 5">
    <name type="scientific">candidate division TA06 bacterium</name>
    <dbReference type="NCBI Taxonomy" id="2250710"/>
    <lineage>
        <taxon>Bacteria</taxon>
        <taxon>Bacteria division TA06</taxon>
    </lineage>
</organism>
<dbReference type="Proteomes" id="UP000315534">
    <property type="component" value="Unassembled WGS sequence"/>
</dbReference>
<evidence type="ECO:0000313" key="5">
    <source>
        <dbReference type="Proteomes" id="UP000315534"/>
    </source>
</evidence>
<feature type="domain" description="Peptidase S8/S53" evidence="3">
    <location>
        <begin position="320"/>
        <end position="577"/>
    </location>
</feature>
<dbReference type="EMBL" id="SOIP01000268">
    <property type="protein sequence ID" value="TET81137.1"/>
    <property type="molecule type" value="Genomic_DNA"/>
</dbReference>
<dbReference type="AlphaFoldDB" id="A0A523XPH5"/>
<name>A0A523XPH5_UNCT6</name>
<dbReference type="InterPro" id="IPR036852">
    <property type="entry name" value="Peptidase_S8/S53_dom_sf"/>
</dbReference>
<dbReference type="Pfam" id="PF00082">
    <property type="entry name" value="Peptidase_S8"/>
    <property type="match status" value="1"/>
</dbReference>
<evidence type="ECO:0000313" key="4">
    <source>
        <dbReference type="EMBL" id="TET81137.1"/>
    </source>
</evidence>
<comment type="caution">
    <text evidence="2">Lacks conserved residue(s) required for the propagation of feature annotation.</text>
</comment>
<evidence type="ECO:0000256" key="2">
    <source>
        <dbReference type="PROSITE-ProRule" id="PRU01240"/>
    </source>
</evidence>
<evidence type="ECO:0000259" key="3">
    <source>
        <dbReference type="Pfam" id="PF00082"/>
    </source>
</evidence>
<dbReference type="GO" id="GO:0006508">
    <property type="term" value="P:proteolysis"/>
    <property type="evidence" value="ECO:0007669"/>
    <property type="project" value="InterPro"/>
</dbReference>
<gene>
    <name evidence="4" type="ORF">E3J38_04460</name>
</gene>
<dbReference type="Gene3D" id="2.60.40.4070">
    <property type="match status" value="1"/>
</dbReference>
<dbReference type="InterPro" id="IPR036278">
    <property type="entry name" value="Sialidase_sf"/>
</dbReference>
<dbReference type="InterPro" id="IPR000209">
    <property type="entry name" value="Peptidase_S8/S53_dom"/>
</dbReference>
<dbReference type="Gene3D" id="3.40.50.200">
    <property type="entry name" value="Peptidase S8/S53 domain"/>
    <property type="match status" value="1"/>
</dbReference>
<accession>A0A523XPH5</accession>
<dbReference type="SUPFAM" id="SSF50939">
    <property type="entry name" value="Sialidases"/>
    <property type="match status" value="1"/>
</dbReference>
<dbReference type="GO" id="GO:0004252">
    <property type="term" value="F:serine-type endopeptidase activity"/>
    <property type="evidence" value="ECO:0007669"/>
    <property type="project" value="InterPro"/>
</dbReference>
<proteinExistence type="inferred from homology"/>
<dbReference type="Gene3D" id="2.120.10.10">
    <property type="match status" value="1"/>
</dbReference>
<reference evidence="4 5" key="1">
    <citation type="submission" date="2019-03" db="EMBL/GenBank/DDBJ databases">
        <title>Metabolic potential of uncultured bacteria and archaea associated with petroleum seepage in deep-sea sediments.</title>
        <authorList>
            <person name="Dong X."/>
            <person name="Hubert C."/>
        </authorList>
    </citation>
    <scope>NUCLEOTIDE SEQUENCE [LARGE SCALE GENOMIC DNA]</scope>
    <source>
        <strain evidence="4">E29_bin36</strain>
    </source>
</reference>
<evidence type="ECO:0000256" key="1">
    <source>
        <dbReference type="ARBA" id="ARBA00011073"/>
    </source>
</evidence>
<dbReference type="PANTHER" id="PTHR43806:SF67">
    <property type="entry name" value="EGF-LIKE DOMAIN-CONTAINING PROTEIN"/>
    <property type="match status" value="1"/>
</dbReference>
<dbReference type="SUPFAM" id="SSF52743">
    <property type="entry name" value="Subtilisin-like"/>
    <property type="match status" value="1"/>
</dbReference>
<sequence length="701" mass="77466">MTVDASDTIHAFWEGDTIRFTDASARDIWYSRSSDGGVTWGTVGNISTSAGLSRRPSVVASDTVYLFWEDGLDTLLNLDGDQDIFMVKWFNNSVIDRRNISSDLTWSTWPSAFIVPGFPDRIHLTWVDNDSTIMYANSSNWSNTSNVSGTTGRVSPASIGVDDSGYIHIVWSTEPDGELIHARSTDGGSNFSSNTVPSSGSEDPVLVVSDSILHLFFSDFPSAAVGQVVYMRSTDHGANWTGTSVISGDLSPFLGRVSASASGSRVVCAWENNRVIYVRRSTDDGQTWGVTDSFDLSFSYDPVVYSSGPWDYLTFKRRGDDNTDWEPGQDGDRQHWHGTEMLSIMAGFKPTQLFGPAFRANFFLAKTEKYVNIKGYPHFYEKPCEEDTWIEGLEWLEAQGVDIVSSSLGYPDLYEYYKRDGKTALVSQAAYKAYKLGVLVVSAVGNAAKDDTLEAGSLYPPSDADSIVSVGGVLPDRRWLGPYEEGYSFYSSKGPSADGRRKPEVVAPIEVYMVNPAYSDSFWYGVGTSGATALVAGVAGLLIEAHPSWRGSPEKLRDCLMNTATMHSSPNDTMGWGIVDAYKAINCEAIEETEPFRPDSLGRTFPNPVRGDRGYVTITFHIRNQSIPRIRIYTMSGELVKKWEREELEQLLNVSFPILPGRWKIRWNLKNEAGNEVASGIYLVTLQGFATTSARKLAIVR</sequence>
<dbReference type="InterPro" id="IPR050131">
    <property type="entry name" value="Peptidase_S8_subtilisin-like"/>
</dbReference>
<comment type="similarity">
    <text evidence="1 2">Belongs to the peptidase S8 family.</text>
</comment>
<dbReference type="CDD" id="cd15482">
    <property type="entry name" value="Sialidase_non-viral"/>
    <property type="match status" value="1"/>
</dbReference>